<dbReference type="GO" id="GO:0005634">
    <property type="term" value="C:nucleus"/>
    <property type="evidence" value="ECO:0007669"/>
    <property type="project" value="TreeGrafter"/>
</dbReference>
<feature type="region of interest" description="Disordered" evidence="6">
    <location>
        <begin position="1012"/>
        <end position="1066"/>
    </location>
</feature>
<dbReference type="InterPro" id="IPR015943">
    <property type="entry name" value="WD40/YVTN_repeat-like_dom_sf"/>
</dbReference>
<reference evidence="7 8" key="1">
    <citation type="journal article" date="2015" name="Genome Biol. Evol.">
        <title>Comparative Genomics of a Bacterivorous Green Alga Reveals Evolutionary Causalities and Consequences of Phago-Mixotrophic Mode of Nutrition.</title>
        <authorList>
            <person name="Burns J.A."/>
            <person name="Paasch A."/>
            <person name="Narechania A."/>
            <person name="Kim E."/>
        </authorList>
    </citation>
    <scope>NUCLEOTIDE SEQUENCE [LARGE SCALE GENOMIC DNA]</scope>
    <source>
        <strain evidence="7 8">PLY_AMNH</strain>
    </source>
</reference>
<feature type="compositionally biased region" description="Basic and acidic residues" evidence="6">
    <location>
        <begin position="1055"/>
        <end position="1066"/>
    </location>
</feature>
<proteinExistence type="predicted"/>
<keyword evidence="3" id="KW-0677">Repeat</keyword>
<feature type="compositionally biased region" description="Basic and acidic residues" evidence="6">
    <location>
        <begin position="491"/>
        <end position="508"/>
    </location>
</feature>
<dbReference type="InterPro" id="IPR036322">
    <property type="entry name" value="WD40_repeat_dom_sf"/>
</dbReference>
<dbReference type="SUPFAM" id="SSF50978">
    <property type="entry name" value="WD40 repeat-like"/>
    <property type="match status" value="1"/>
</dbReference>
<evidence type="ECO:0000256" key="3">
    <source>
        <dbReference type="ARBA" id="ARBA00022737"/>
    </source>
</evidence>
<dbReference type="InterPro" id="IPR001680">
    <property type="entry name" value="WD40_rpt"/>
</dbReference>
<organism evidence="7 8">
    <name type="scientific">Cymbomonas tetramitiformis</name>
    <dbReference type="NCBI Taxonomy" id="36881"/>
    <lineage>
        <taxon>Eukaryota</taxon>
        <taxon>Viridiplantae</taxon>
        <taxon>Chlorophyta</taxon>
        <taxon>Pyramimonadophyceae</taxon>
        <taxon>Pyramimonadales</taxon>
        <taxon>Pyramimonadaceae</taxon>
        <taxon>Cymbomonas</taxon>
    </lineage>
</organism>
<evidence type="ECO:0000256" key="4">
    <source>
        <dbReference type="PROSITE-ProRule" id="PRU00221"/>
    </source>
</evidence>
<feature type="compositionally biased region" description="Low complexity" evidence="6">
    <location>
        <begin position="1042"/>
        <end position="1054"/>
    </location>
</feature>
<evidence type="ECO:0000256" key="5">
    <source>
        <dbReference type="SAM" id="Coils"/>
    </source>
</evidence>
<feature type="region of interest" description="Disordered" evidence="6">
    <location>
        <begin position="1313"/>
        <end position="1341"/>
    </location>
</feature>
<feature type="compositionally biased region" description="Basic and acidic residues" evidence="6">
    <location>
        <begin position="970"/>
        <end position="983"/>
    </location>
</feature>
<feature type="compositionally biased region" description="Basic and acidic residues" evidence="6">
    <location>
        <begin position="799"/>
        <end position="823"/>
    </location>
</feature>
<keyword evidence="5" id="KW-0175">Coiled coil</keyword>
<feature type="compositionally biased region" description="Basic and acidic residues" evidence="6">
    <location>
        <begin position="771"/>
        <end position="783"/>
    </location>
</feature>
<feature type="compositionally biased region" description="Low complexity" evidence="6">
    <location>
        <begin position="527"/>
        <end position="539"/>
    </location>
</feature>
<sequence length="1517" mass="163310">MKSSKASAASSEKNLSVALVAELSGDIKCASHQSGQVFTAESAGPLRSYNSTTGLPALFADRERDKAVTALACVKGELWAGTATGDLAVYNLANGELVVKPFLAHKDGVFCITAAHTGDGAVVVTGGADFQVKVWGPGGAPWASSGQHHGAVKSLLWLSADAVLGVPGALWSGSADAVLFEWADANGDMKLGNAAAGRALKSGGSTGAAPGVSSLCYVSTTNEVWAGYDDGKMRAWPRQGGSATASAAEMASHKGTVSSIAVMGVHVWSAGADRALLVWNPRTRACLLSVGDQGGYVRCCLRVGWALWAFNSKNIKVWSAASVSEDGDAQKEALEAAAAKDRAALQKQRVAKGRGALRGASGGDACCAKGARRRAAGGAGASGRPAPAGLSQSESVQCCTGAFGPGAQLAAEREEAAAVHNKEMEALKTQMDVDAQAKLQAKEQALMSTLGEEDQAKGKLARRISTLLSENEKANVASAAKLASLQTELKSTQEERDAEVAEKDRQLEDIQAQSEAQEAEKARQLADAESTAATEAQTAKKLADAQSSAATEAAELARQLEDLKQKLAAKEEEVAAAQASARNISDAHGDSSALAARRQSELEAALSQRARILAPGVRGARTSCMGGDAGRGVYVGTRLGTWGQQLSEHEDCVRKTEAERASALDELAAERDQVAKSTDAAMVGESQKAELETAMQAVRQEHQAAVTALESEKTDRKKTEREMGEKERELMKQLLADRDQAKLTGEEAAAALQAEKQALLEQLQALQAAGDEEKGELKRRLDEAASSGQSLTAGLEAQQAEKARLAEETEELRRRLQEAEDSGKNLSAGMEAEQAEKVRLADETEELRWRLQEAEESGKNLSAGMEAEQAEKEAKAAQALLLEEEKAALSKKLEDAELGAAEKEEHHRDLQAGLDAERREKELKAEAELALQAEKAALEAAKAELEAAKAALEDQRDAIQTALEEVAAAKSEKETELELEKQGKLSAENAHQAAVAEAKAQLEAAQQAAAEEAAAQNRKLQDEAAQKEAALLDEAAKRHSELAASSEASQSRLQEAAEAKQRSLEAEHKARLDALEKEFSAKRAALDAQLQELENALRSEKLTKGLGEEEKAFLQRSLEDWKARVKQLERERYELLASKGAEDLHNARRIAAAEAERMVQEIEKEKAKSLRELEERRRVAAEAELEGAKIRLESKLEAAASTVAHEAKAARDAQEALQRCQRRLEEETGKVRSVEQYVANSRMHGDSREQSFQSALAAARSASEEQLNAFEAAALEERTRMESELQRLNQELNGILDERYALSKAMKAAKQKYTSTVAPSKPQHEASLSKEREKVRQLEGRLAQQEHDYLQLLESSSSEQQSHRSHGDRMAQVQREGNELARQLHVVTQSLAFFKGEAARLERQLVEAVQGGEMQAATSEEMTLHLEEAASHALEMERQVQEYANRVANLEDELTSVERAASQKAAPSRPVVVLAHKGVQYDPPRALEQPPEEPQPLHRRPNNAVYAARHRDARYEN</sequence>
<dbReference type="PANTHER" id="PTHR19849:SF0">
    <property type="entry name" value="PHOSPHOLIPASE A-2-ACTIVATING PROTEIN"/>
    <property type="match status" value="1"/>
</dbReference>
<dbReference type="GO" id="GO:0043161">
    <property type="term" value="P:proteasome-mediated ubiquitin-dependent protein catabolic process"/>
    <property type="evidence" value="ECO:0007669"/>
    <property type="project" value="TreeGrafter"/>
</dbReference>
<evidence type="ECO:0000313" key="7">
    <source>
        <dbReference type="EMBL" id="KAK3281556.1"/>
    </source>
</evidence>
<feature type="compositionally biased region" description="Low complexity" evidence="6">
    <location>
        <begin position="984"/>
        <end position="994"/>
    </location>
</feature>
<feature type="repeat" description="WD" evidence="4">
    <location>
        <begin position="102"/>
        <end position="135"/>
    </location>
</feature>
<feature type="compositionally biased region" description="Basic and acidic residues" evidence="6">
    <location>
        <begin position="710"/>
        <end position="727"/>
    </location>
</feature>
<feature type="region of interest" description="Disordered" evidence="6">
    <location>
        <begin position="852"/>
        <end position="872"/>
    </location>
</feature>
<gene>
    <name evidence="7" type="ORF">CYMTET_10659</name>
</gene>
<dbReference type="EMBL" id="LGRX02003801">
    <property type="protein sequence ID" value="KAK3281556.1"/>
    <property type="molecule type" value="Genomic_DNA"/>
</dbReference>
<feature type="region of interest" description="Disordered" evidence="6">
    <location>
        <begin position="771"/>
        <end position="839"/>
    </location>
</feature>
<dbReference type="SMART" id="SM00320">
    <property type="entry name" value="WD40"/>
    <property type="match status" value="3"/>
</dbReference>
<evidence type="ECO:0000256" key="1">
    <source>
        <dbReference type="ARBA" id="ARBA00022490"/>
    </source>
</evidence>
<evidence type="ECO:0000313" key="8">
    <source>
        <dbReference type="Proteomes" id="UP001190700"/>
    </source>
</evidence>
<feature type="coiled-coil region" evidence="5">
    <location>
        <begin position="1271"/>
        <end position="1298"/>
    </location>
</feature>
<feature type="region of interest" description="Disordered" evidence="6">
    <location>
        <begin position="967"/>
        <end position="994"/>
    </location>
</feature>
<feature type="region of interest" description="Disordered" evidence="6">
    <location>
        <begin position="1459"/>
        <end position="1517"/>
    </location>
</feature>
<keyword evidence="2 4" id="KW-0853">WD repeat</keyword>
<feature type="region of interest" description="Disordered" evidence="6">
    <location>
        <begin position="706"/>
        <end position="727"/>
    </location>
</feature>
<dbReference type="GO" id="GO:0043130">
    <property type="term" value="F:ubiquitin binding"/>
    <property type="evidence" value="ECO:0007669"/>
    <property type="project" value="TreeGrafter"/>
</dbReference>
<keyword evidence="1" id="KW-0963">Cytoplasm</keyword>
<feature type="region of interest" description="Disordered" evidence="6">
    <location>
        <begin position="489"/>
        <end position="539"/>
    </location>
</feature>
<dbReference type="Proteomes" id="UP001190700">
    <property type="component" value="Unassembled WGS sequence"/>
</dbReference>
<name>A0AAE0GQ90_9CHLO</name>
<keyword evidence="8" id="KW-1185">Reference proteome</keyword>
<comment type="caution">
    <text evidence="7">The sequence shown here is derived from an EMBL/GenBank/DDBJ whole genome shotgun (WGS) entry which is preliminary data.</text>
</comment>
<dbReference type="GO" id="GO:0005737">
    <property type="term" value="C:cytoplasm"/>
    <property type="evidence" value="ECO:0007669"/>
    <property type="project" value="TreeGrafter"/>
</dbReference>
<feature type="coiled-coil region" evidence="5">
    <location>
        <begin position="1072"/>
        <end position="1230"/>
    </location>
</feature>
<evidence type="ECO:0000256" key="2">
    <source>
        <dbReference type="ARBA" id="ARBA00022574"/>
    </source>
</evidence>
<dbReference type="Gene3D" id="2.130.10.10">
    <property type="entry name" value="YVTN repeat-like/Quinoprotein amine dehydrogenase"/>
    <property type="match status" value="2"/>
</dbReference>
<protein>
    <submittedName>
        <fullName evidence="7">Uncharacterized protein</fullName>
    </submittedName>
</protein>
<dbReference type="PROSITE" id="PS50082">
    <property type="entry name" value="WD_REPEATS_2"/>
    <property type="match status" value="1"/>
</dbReference>
<dbReference type="PANTHER" id="PTHR19849">
    <property type="entry name" value="PHOSPHOLIPASE A-2-ACTIVATING PROTEIN"/>
    <property type="match status" value="1"/>
</dbReference>
<feature type="compositionally biased region" description="Basic and acidic residues" evidence="6">
    <location>
        <begin position="1322"/>
        <end position="1341"/>
    </location>
</feature>
<evidence type="ECO:0000256" key="6">
    <source>
        <dbReference type="SAM" id="MobiDB-lite"/>
    </source>
</evidence>
<dbReference type="GO" id="GO:0010992">
    <property type="term" value="P:ubiquitin recycling"/>
    <property type="evidence" value="ECO:0007669"/>
    <property type="project" value="TreeGrafter"/>
</dbReference>
<accession>A0AAE0GQ90</accession>